<sequence>MNRPAFASARWRKSSRSNGSSNCVETAGLRTGIAIRDSKAPAEPALVLGPDHWRTFISAIKAGFHDLS</sequence>
<gene>
    <name evidence="3" type="ORF">HGB48_28690</name>
</gene>
<dbReference type="RefSeq" id="WP_083946741.1">
    <property type="nucleotide sequence ID" value="NZ_JAAXPI010000060.1"/>
</dbReference>
<dbReference type="InterPro" id="IPR007278">
    <property type="entry name" value="DUF397"/>
</dbReference>
<accession>A0A846Z2X7</accession>
<dbReference type="Proteomes" id="UP000579250">
    <property type="component" value="Unassembled WGS sequence"/>
</dbReference>
<comment type="caution">
    <text evidence="3">The sequence shown here is derived from an EMBL/GenBank/DDBJ whole genome shotgun (WGS) entry which is preliminary data.</text>
</comment>
<proteinExistence type="predicted"/>
<dbReference type="AlphaFoldDB" id="A0A846Z2X7"/>
<keyword evidence="4" id="KW-1185">Reference proteome</keyword>
<protein>
    <submittedName>
        <fullName evidence="3">DUF397 domain-containing protein</fullName>
    </submittedName>
</protein>
<organism evidence="3 4">
    <name type="scientific">Actinomadura latina</name>
    <dbReference type="NCBI Taxonomy" id="163603"/>
    <lineage>
        <taxon>Bacteria</taxon>
        <taxon>Bacillati</taxon>
        <taxon>Actinomycetota</taxon>
        <taxon>Actinomycetes</taxon>
        <taxon>Streptosporangiales</taxon>
        <taxon>Thermomonosporaceae</taxon>
        <taxon>Actinomadura</taxon>
    </lineage>
</organism>
<reference evidence="3 4" key="1">
    <citation type="submission" date="2020-04" db="EMBL/GenBank/DDBJ databases">
        <title>MicrobeNet Type strains.</title>
        <authorList>
            <person name="Nicholson A.C."/>
        </authorList>
    </citation>
    <scope>NUCLEOTIDE SEQUENCE [LARGE SCALE GENOMIC DNA]</scope>
    <source>
        <strain evidence="3 4">ATCC BAA-277</strain>
    </source>
</reference>
<evidence type="ECO:0000313" key="4">
    <source>
        <dbReference type="Proteomes" id="UP000579250"/>
    </source>
</evidence>
<evidence type="ECO:0000256" key="1">
    <source>
        <dbReference type="SAM" id="MobiDB-lite"/>
    </source>
</evidence>
<evidence type="ECO:0000313" key="3">
    <source>
        <dbReference type="EMBL" id="NKZ07680.1"/>
    </source>
</evidence>
<evidence type="ECO:0000259" key="2">
    <source>
        <dbReference type="Pfam" id="PF04149"/>
    </source>
</evidence>
<name>A0A846Z2X7_9ACTN</name>
<feature type="domain" description="DUF397" evidence="2">
    <location>
        <begin position="9"/>
        <end position="61"/>
    </location>
</feature>
<feature type="region of interest" description="Disordered" evidence="1">
    <location>
        <begin position="1"/>
        <end position="24"/>
    </location>
</feature>
<dbReference type="Pfam" id="PF04149">
    <property type="entry name" value="DUF397"/>
    <property type="match status" value="1"/>
</dbReference>
<dbReference type="EMBL" id="JAAXPI010000060">
    <property type="protein sequence ID" value="NKZ07680.1"/>
    <property type="molecule type" value="Genomic_DNA"/>
</dbReference>